<dbReference type="GO" id="GO:0080115">
    <property type="term" value="F:myosin XI tail binding"/>
    <property type="evidence" value="ECO:0007669"/>
    <property type="project" value="UniProtKB-ARBA"/>
</dbReference>
<accession>A0A804IV87</accession>
<evidence type="ECO:0000256" key="2">
    <source>
        <dbReference type="ARBA" id="ARBA00022692"/>
    </source>
</evidence>
<dbReference type="InParanoid" id="A0A804IV87"/>
<evidence type="ECO:0000256" key="3">
    <source>
        <dbReference type="ARBA" id="ARBA00022989"/>
    </source>
</evidence>
<evidence type="ECO:0000256" key="1">
    <source>
        <dbReference type="ARBA" id="ARBA00004370"/>
    </source>
</evidence>
<dbReference type="FunCoup" id="A0A804IV87">
    <property type="interactions" value="35"/>
</dbReference>
<dbReference type="PROSITE" id="PS51775">
    <property type="entry name" value="GTD_BINDING"/>
    <property type="match status" value="1"/>
</dbReference>
<reference evidence="8" key="1">
    <citation type="submission" date="2021-03" db="EMBL/GenBank/DDBJ databases">
        <authorList>
            <consortium name="Genoscope - CEA"/>
            <person name="William W."/>
        </authorList>
    </citation>
    <scope>NUCLEOTIDE SEQUENCE</scope>
    <source>
        <strain evidence="8">Doubled-haploid Pahang</strain>
    </source>
</reference>
<reference evidence="9" key="2">
    <citation type="submission" date="2021-05" db="UniProtKB">
        <authorList>
            <consortium name="EnsemblPlants"/>
        </authorList>
    </citation>
    <scope>IDENTIFICATION</scope>
    <source>
        <strain evidence="9">subsp. malaccensis</strain>
    </source>
</reference>
<feature type="compositionally biased region" description="Polar residues" evidence="6">
    <location>
        <begin position="191"/>
        <end position="200"/>
    </location>
</feature>
<dbReference type="AlphaFoldDB" id="A0A804IV87"/>
<feature type="domain" description="GTD-binding" evidence="7">
    <location>
        <begin position="65"/>
        <end position="163"/>
    </location>
</feature>
<dbReference type="EMBL" id="HG996469">
    <property type="protein sequence ID" value="CAG1843734.1"/>
    <property type="molecule type" value="Genomic_DNA"/>
</dbReference>
<keyword evidence="10" id="KW-1185">Reference proteome</keyword>
<evidence type="ECO:0000256" key="5">
    <source>
        <dbReference type="SAM" id="Coils"/>
    </source>
</evidence>
<feature type="coiled-coil region" evidence="5">
    <location>
        <begin position="360"/>
        <end position="387"/>
    </location>
</feature>
<keyword evidence="3" id="KW-1133">Transmembrane helix</keyword>
<sequence>MDLDTLSPPGPSSSSSFSAAAAGRLCPCACPFCCRPSSPSWRRSMKRRLDPDAADHGPARVEVEDEVAALREAVASQQETIQELCAELDEERNAACSAASEAMSMILRLQREKAEAQMEARQFKRFAEEKMDHDQQELIALEDLLFKREEAVQSLTFQIQAYRHRLLGYGIDPGAVDVAPSGGSVNDEPETPQSNESPTFEYTPLKCTLTNGVEREEDYLDEAADLEKYAFGETPHDREDLENLEQRICQLEALPDTSSMLEKGIIQEPPGSSSHFRRSSTHSCDSVMGMTSQEPMKEGEFPASMDRPLDDSDDTDDMSDRVYTIDSVHGVPMVHSSEDGMEKGKRGEIDGGAEGGSPDITNLYTRLQALEADRESMRQAIMSMQTEKAQLLLLRHIAQQLHKEVSPERRITKKKSSITNFSIVSMLKWIMSFIVWRKKASRIKYTFGSSNNVGLLLLLDNSPRISNWSCITRTQG</sequence>
<dbReference type="Proteomes" id="UP000012960">
    <property type="component" value="Unplaced"/>
</dbReference>
<dbReference type="Pfam" id="PF04576">
    <property type="entry name" value="Zein-binding"/>
    <property type="match status" value="1"/>
</dbReference>
<evidence type="ECO:0000313" key="10">
    <source>
        <dbReference type="Proteomes" id="UP000012960"/>
    </source>
</evidence>
<evidence type="ECO:0000313" key="8">
    <source>
        <dbReference type="EMBL" id="CAG1843734.1"/>
    </source>
</evidence>
<evidence type="ECO:0000256" key="6">
    <source>
        <dbReference type="SAM" id="MobiDB-lite"/>
    </source>
</evidence>
<dbReference type="OrthoDB" id="1060521at2759"/>
<organism evidence="9 10">
    <name type="scientific">Musa acuminata subsp. malaccensis</name>
    <name type="common">Wild banana</name>
    <name type="synonym">Musa malaccensis</name>
    <dbReference type="NCBI Taxonomy" id="214687"/>
    <lineage>
        <taxon>Eukaryota</taxon>
        <taxon>Viridiplantae</taxon>
        <taxon>Streptophyta</taxon>
        <taxon>Embryophyta</taxon>
        <taxon>Tracheophyta</taxon>
        <taxon>Spermatophyta</taxon>
        <taxon>Magnoliopsida</taxon>
        <taxon>Liliopsida</taxon>
        <taxon>Zingiberales</taxon>
        <taxon>Musaceae</taxon>
        <taxon>Musa</taxon>
    </lineage>
</organism>
<feature type="region of interest" description="Disordered" evidence="6">
    <location>
        <begin position="178"/>
        <end position="201"/>
    </location>
</feature>
<protein>
    <submittedName>
        <fullName evidence="8">(wild Malaysian banana) hypothetical protein</fullName>
    </submittedName>
</protein>
<keyword evidence="5" id="KW-0175">Coiled coil</keyword>
<dbReference type="GO" id="GO:0016020">
    <property type="term" value="C:membrane"/>
    <property type="evidence" value="ECO:0007669"/>
    <property type="project" value="UniProtKB-SubCell"/>
</dbReference>
<comment type="subcellular location">
    <subcellularLocation>
        <location evidence="1">Membrane</location>
    </subcellularLocation>
</comment>
<name>A0A804IV87_MUSAM</name>
<dbReference type="EnsemblPlants" id="Ma04_t29270.1">
    <property type="protein sequence ID" value="Ma04_p29270.1"/>
    <property type="gene ID" value="Ma04_g29270"/>
</dbReference>
<dbReference type="KEGG" id="mus:103982967"/>
<feature type="compositionally biased region" description="Basic and acidic residues" evidence="6">
    <location>
        <begin position="336"/>
        <end position="349"/>
    </location>
</feature>
<evidence type="ECO:0000259" key="7">
    <source>
        <dbReference type="PROSITE" id="PS51775"/>
    </source>
</evidence>
<feature type="coiled-coil region" evidence="5">
    <location>
        <begin position="60"/>
        <end position="144"/>
    </location>
</feature>
<gene>
    <name evidence="8" type="ORF">GSMUA_135290.1</name>
</gene>
<feature type="region of interest" description="Disordered" evidence="6">
    <location>
        <begin position="333"/>
        <end position="360"/>
    </location>
</feature>
<proteinExistence type="predicted"/>
<dbReference type="PANTHER" id="PTHR31422:SF0">
    <property type="entry name" value="MYOSIN-BINDING PROTEIN 7"/>
    <property type="match status" value="1"/>
</dbReference>
<dbReference type="PANTHER" id="PTHR31422">
    <property type="entry name" value="BNAANNG28530D PROTEIN"/>
    <property type="match status" value="1"/>
</dbReference>
<keyword evidence="4" id="KW-0472">Membrane</keyword>
<dbReference type="Gramene" id="Ma04_t29270.1">
    <property type="protein sequence ID" value="Ma04_p29270.1"/>
    <property type="gene ID" value="Ma04_g29270"/>
</dbReference>
<feature type="region of interest" description="Disordered" evidence="6">
    <location>
        <begin position="268"/>
        <end position="316"/>
    </location>
</feature>
<evidence type="ECO:0000313" key="9">
    <source>
        <dbReference type="EnsemblPlants" id="Ma04_p29270.1"/>
    </source>
</evidence>
<keyword evidence="2" id="KW-0812">Transmembrane</keyword>
<dbReference type="InterPro" id="IPR007656">
    <property type="entry name" value="GTD-bd"/>
</dbReference>
<dbReference type="OMA" id="FIHLGIP"/>
<evidence type="ECO:0000256" key="4">
    <source>
        <dbReference type="ARBA" id="ARBA00023136"/>
    </source>
</evidence>